<sequence length="79" mass="9091">MACSRVIRASKQAKKACAREMNEINKKSDDFFQKCEQKLKAIQQQIQKEMLKVGADIDIPTSKKMTLNKIIECLSDDRE</sequence>
<evidence type="ECO:0000313" key="2">
    <source>
        <dbReference type="EMBL" id="CAF4074121.1"/>
    </source>
</evidence>
<evidence type="ECO:0000313" key="3">
    <source>
        <dbReference type="Proteomes" id="UP000663829"/>
    </source>
</evidence>
<dbReference type="EMBL" id="CAJNOQ010011560">
    <property type="protein sequence ID" value="CAF1279708.1"/>
    <property type="molecule type" value="Genomic_DNA"/>
</dbReference>
<organism evidence="1 3">
    <name type="scientific">Didymodactylos carnosus</name>
    <dbReference type="NCBI Taxonomy" id="1234261"/>
    <lineage>
        <taxon>Eukaryota</taxon>
        <taxon>Metazoa</taxon>
        <taxon>Spiralia</taxon>
        <taxon>Gnathifera</taxon>
        <taxon>Rotifera</taxon>
        <taxon>Eurotatoria</taxon>
        <taxon>Bdelloidea</taxon>
        <taxon>Philodinida</taxon>
        <taxon>Philodinidae</taxon>
        <taxon>Didymodactylos</taxon>
    </lineage>
</organism>
<reference evidence="1" key="1">
    <citation type="submission" date="2021-02" db="EMBL/GenBank/DDBJ databases">
        <authorList>
            <person name="Nowell W R."/>
        </authorList>
    </citation>
    <scope>NUCLEOTIDE SEQUENCE</scope>
</reference>
<proteinExistence type="predicted"/>
<accession>A0A815C652</accession>
<name>A0A815C652_9BILA</name>
<dbReference type="Proteomes" id="UP000681722">
    <property type="component" value="Unassembled WGS sequence"/>
</dbReference>
<dbReference type="AlphaFoldDB" id="A0A815C652"/>
<keyword evidence="3" id="KW-1185">Reference proteome</keyword>
<dbReference type="Proteomes" id="UP000663829">
    <property type="component" value="Unassembled WGS sequence"/>
</dbReference>
<gene>
    <name evidence="1" type="ORF">GPM918_LOCUS27496</name>
    <name evidence="2" type="ORF">SRO942_LOCUS27829</name>
</gene>
<evidence type="ECO:0000313" key="1">
    <source>
        <dbReference type="EMBL" id="CAF1279708.1"/>
    </source>
</evidence>
<protein>
    <submittedName>
        <fullName evidence="1">Uncharacterized protein</fullName>
    </submittedName>
</protein>
<dbReference type="EMBL" id="CAJOBC010027281">
    <property type="protein sequence ID" value="CAF4074121.1"/>
    <property type="molecule type" value="Genomic_DNA"/>
</dbReference>
<comment type="caution">
    <text evidence="1">The sequence shown here is derived from an EMBL/GenBank/DDBJ whole genome shotgun (WGS) entry which is preliminary data.</text>
</comment>